<evidence type="ECO:0000259" key="11">
    <source>
        <dbReference type="Pfam" id="PF06418"/>
    </source>
</evidence>
<dbReference type="Gene3D" id="3.40.50.300">
    <property type="entry name" value="P-loop containing nucleotide triphosphate hydrolases"/>
    <property type="match status" value="1"/>
</dbReference>
<protein>
    <recommendedName>
        <fullName evidence="9">CTP synthase</fullName>
        <ecNumber evidence="9">6.3.4.2</ecNumber>
    </recommendedName>
    <alternativeName>
        <fullName evidence="9">Cytidine 5'-triphosphate synthase</fullName>
    </alternativeName>
    <alternativeName>
        <fullName evidence="9">Cytidine triphosphate synthetase</fullName>
        <shortName evidence="9">CTP synthetase</shortName>
        <shortName evidence="9">CTPS</shortName>
    </alternativeName>
    <alternativeName>
        <fullName evidence="9">UTP--ammonia ligase</fullName>
    </alternativeName>
</protein>
<feature type="binding site" evidence="9">
    <location>
        <begin position="186"/>
        <end position="191"/>
    </location>
    <ligand>
        <name>UTP</name>
        <dbReference type="ChEBI" id="CHEBI:46398"/>
    </ligand>
</feature>
<evidence type="ECO:0000256" key="4">
    <source>
        <dbReference type="ARBA" id="ARBA00022741"/>
    </source>
</evidence>
<feature type="binding site" evidence="9">
    <location>
        <position position="470"/>
    </location>
    <ligand>
        <name>L-glutamine</name>
        <dbReference type="ChEBI" id="CHEBI:58359"/>
    </ligand>
</feature>
<dbReference type="InterPro" id="IPR033828">
    <property type="entry name" value="GATase1_CTP_Synthase"/>
</dbReference>
<keyword evidence="13" id="KW-1185">Reference proteome</keyword>
<evidence type="ECO:0000256" key="5">
    <source>
        <dbReference type="ARBA" id="ARBA00022840"/>
    </source>
</evidence>
<keyword evidence="4 9" id="KW-0547">Nucleotide-binding</keyword>
<comment type="similarity">
    <text evidence="2 9">Belongs to the CTP synthase family.</text>
</comment>
<dbReference type="InterPro" id="IPR027417">
    <property type="entry name" value="P-loop_NTPase"/>
</dbReference>
<keyword evidence="7 9" id="KW-0665">Pyrimidine biosynthesis</keyword>
<comment type="subunit">
    <text evidence="9">Homotetramer.</text>
</comment>
<dbReference type="NCBIfam" id="NF003792">
    <property type="entry name" value="PRK05380.1"/>
    <property type="match status" value="1"/>
</dbReference>
<feature type="binding site" evidence="9">
    <location>
        <position position="139"/>
    </location>
    <ligand>
        <name>Mg(2+)</name>
        <dbReference type="ChEBI" id="CHEBI:18420"/>
    </ligand>
</feature>
<feature type="active site" evidence="9">
    <location>
        <position position="515"/>
    </location>
</feature>
<dbReference type="CDD" id="cd03113">
    <property type="entry name" value="CTPS_N"/>
    <property type="match status" value="1"/>
</dbReference>
<comment type="pathway">
    <text evidence="1 9">Pyrimidine metabolism; CTP biosynthesis via de novo pathway; CTP from UDP: step 2/2.</text>
</comment>
<evidence type="ECO:0000256" key="7">
    <source>
        <dbReference type="ARBA" id="ARBA00022975"/>
    </source>
</evidence>
<dbReference type="InterPro" id="IPR017926">
    <property type="entry name" value="GATASE"/>
</dbReference>
<accession>A0ABX0XLQ8</accession>
<dbReference type="InterPro" id="IPR017456">
    <property type="entry name" value="CTP_synthase_N"/>
</dbReference>
<name>A0ABX0XLQ8_9SPHN</name>
<feature type="binding site" evidence="9">
    <location>
        <begin position="186"/>
        <end position="191"/>
    </location>
    <ligand>
        <name>CTP</name>
        <dbReference type="ChEBI" id="CHEBI:37563"/>
        <note>allosteric inhibitor</note>
    </ligand>
</feature>
<feature type="active site" evidence="9">
    <location>
        <position position="517"/>
    </location>
</feature>
<dbReference type="SUPFAM" id="SSF52540">
    <property type="entry name" value="P-loop containing nucleoside triphosphate hydrolases"/>
    <property type="match status" value="1"/>
</dbReference>
<keyword evidence="9" id="KW-0460">Magnesium</keyword>
<feature type="active site" description="Nucleophile; for glutamine hydrolysis" evidence="9">
    <location>
        <position position="381"/>
    </location>
</feature>
<dbReference type="Pfam" id="PF06418">
    <property type="entry name" value="CTP_synth_N"/>
    <property type="match status" value="1"/>
</dbReference>
<comment type="miscellaneous">
    <text evidence="9">CTPSs have evolved a hybrid strategy for distinguishing between UTP and CTP. The overlapping regions of the product feedback inhibitory and substrate sites recognize a common feature in both compounds, the triphosphate moiety. To differentiate isosteric substrate and product pyrimidine rings, an additional pocket far from the expected kinase/ligase catalytic site, specifically recognizes the cytosine and ribose portions of the product inhibitor.</text>
</comment>
<comment type="function">
    <text evidence="9">Catalyzes the ATP-dependent amination of UTP to CTP with either L-glutamine or ammonia as the source of nitrogen. Regulates intracellular CTP levels through interactions with the four ribonucleotide triphosphates.</text>
</comment>
<evidence type="ECO:0000256" key="3">
    <source>
        <dbReference type="ARBA" id="ARBA00022598"/>
    </source>
</evidence>
<dbReference type="EC" id="6.3.4.2" evidence="9"/>
<dbReference type="SUPFAM" id="SSF52317">
    <property type="entry name" value="Class I glutamine amidotransferase-like"/>
    <property type="match status" value="1"/>
</dbReference>
<feature type="binding site" evidence="9">
    <location>
        <position position="240"/>
    </location>
    <ligand>
        <name>ATP</name>
        <dbReference type="ChEBI" id="CHEBI:30616"/>
    </ligand>
</feature>
<feature type="binding site" evidence="9">
    <location>
        <position position="405"/>
    </location>
    <ligand>
        <name>L-glutamine</name>
        <dbReference type="ChEBI" id="CHEBI:58359"/>
    </ligand>
</feature>
<dbReference type="PANTHER" id="PTHR11550">
    <property type="entry name" value="CTP SYNTHASE"/>
    <property type="match status" value="1"/>
</dbReference>
<feature type="binding site" evidence="9">
    <location>
        <begin position="14"/>
        <end position="19"/>
    </location>
    <ligand>
        <name>ATP</name>
        <dbReference type="ChEBI" id="CHEBI:30616"/>
    </ligand>
</feature>
<evidence type="ECO:0000256" key="6">
    <source>
        <dbReference type="ARBA" id="ARBA00022962"/>
    </source>
</evidence>
<feature type="binding site" evidence="9">
    <location>
        <position position="354"/>
    </location>
    <ligand>
        <name>L-glutamine</name>
        <dbReference type="ChEBI" id="CHEBI:58359"/>
    </ligand>
</feature>
<dbReference type="EMBL" id="JAATJE010000001">
    <property type="protein sequence ID" value="NJC33787.1"/>
    <property type="molecule type" value="Genomic_DNA"/>
</dbReference>
<evidence type="ECO:0000256" key="9">
    <source>
        <dbReference type="HAMAP-Rule" id="MF_01227"/>
    </source>
</evidence>
<reference evidence="12 13" key="1">
    <citation type="submission" date="2020-03" db="EMBL/GenBank/DDBJ databases">
        <title>Genomic Encyclopedia of Type Strains, Phase IV (KMG-IV): sequencing the most valuable type-strain genomes for metagenomic binning, comparative biology and taxonomic classification.</title>
        <authorList>
            <person name="Goeker M."/>
        </authorList>
    </citation>
    <scope>NUCLEOTIDE SEQUENCE [LARGE SCALE GENOMIC DNA]</scope>
    <source>
        <strain evidence="12 13">DSM 27651</strain>
    </source>
</reference>
<evidence type="ECO:0000256" key="2">
    <source>
        <dbReference type="ARBA" id="ARBA00007533"/>
    </source>
</evidence>
<comment type="catalytic activity">
    <reaction evidence="9">
        <text>UTP + NH4(+) + ATP = CTP + ADP + phosphate + 2 H(+)</text>
        <dbReference type="Rhea" id="RHEA:16597"/>
        <dbReference type="ChEBI" id="CHEBI:15378"/>
        <dbReference type="ChEBI" id="CHEBI:28938"/>
        <dbReference type="ChEBI" id="CHEBI:30616"/>
        <dbReference type="ChEBI" id="CHEBI:37563"/>
        <dbReference type="ChEBI" id="CHEBI:43474"/>
        <dbReference type="ChEBI" id="CHEBI:46398"/>
        <dbReference type="ChEBI" id="CHEBI:456216"/>
    </reaction>
</comment>
<evidence type="ECO:0000259" key="10">
    <source>
        <dbReference type="Pfam" id="PF00117"/>
    </source>
</evidence>
<feature type="binding site" evidence="9">
    <location>
        <begin position="382"/>
        <end position="385"/>
    </location>
    <ligand>
        <name>L-glutamine</name>
        <dbReference type="ChEBI" id="CHEBI:58359"/>
    </ligand>
</feature>
<dbReference type="HAMAP" id="MF_01227">
    <property type="entry name" value="PyrG"/>
    <property type="match status" value="1"/>
</dbReference>
<keyword evidence="3 9" id="KW-0436">Ligase</keyword>
<evidence type="ECO:0000313" key="12">
    <source>
        <dbReference type="EMBL" id="NJC33787.1"/>
    </source>
</evidence>
<dbReference type="InterPro" id="IPR004468">
    <property type="entry name" value="CTP_synthase"/>
</dbReference>
<keyword evidence="6 9" id="KW-0315">Glutamine amidotransferase</keyword>
<evidence type="ECO:0000313" key="13">
    <source>
        <dbReference type="Proteomes" id="UP000734218"/>
    </source>
</evidence>
<dbReference type="Gene3D" id="3.40.50.880">
    <property type="match status" value="1"/>
</dbReference>
<keyword evidence="5 9" id="KW-0067">ATP-binding</keyword>
<feature type="binding site" evidence="9">
    <location>
        <position position="13"/>
    </location>
    <ligand>
        <name>UTP</name>
        <dbReference type="ChEBI" id="CHEBI:46398"/>
    </ligand>
</feature>
<feature type="binding site" evidence="9">
    <location>
        <begin position="146"/>
        <end position="148"/>
    </location>
    <ligand>
        <name>CTP</name>
        <dbReference type="ChEBI" id="CHEBI:37563"/>
        <note>allosteric inhibitor</note>
    </ligand>
</feature>
<organism evidence="12 13">
    <name type="scientific">Sphingomonas jejuensis</name>
    <dbReference type="NCBI Taxonomy" id="904715"/>
    <lineage>
        <taxon>Bacteria</taxon>
        <taxon>Pseudomonadati</taxon>
        <taxon>Pseudomonadota</taxon>
        <taxon>Alphaproteobacteria</taxon>
        <taxon>Sphingomonadales</taxon>
        <taxon>Sphingomonadaceae</taxon>
        <taxon>Sphingomonas</taxon>
    </lineage>
</organism>
<feature type="domain" description="CTP synthase N-terminal" evidence="11">
    <location>
        <begin position="3"/>
        <end position="264"/>
    </location>
</feature>
<sequence>MARYIFITGGVVSSLGKGLMAASLAALLQARGYRVRIRKFDPYLNVDPGTMSPYQHGEVYVTDDGAETDLDLGHYERFTGVPSRKSDNITSGRIYQSIISKERRGDFLGATVQVIPHVTDAIKQFAQAETEDLDFVLCEIGGTVGDIESLPFIEAIRQLRNDIGRENSVFVHVTLVPYIAAAGELKTKPTQHSVRELTSLGIQPDLLVCRCEQPLPDGERAKIALFCNVPKSAVIPALDARSIYAVPLQYHAEGLDTEVLRAFGIQPGRAPDLSRWSEIVDRLDNPEGEVTVGVVGKYVGLPDAYKSLHEALVHGGIANKVRVRVKWLDAEMFEDDEALVDQLEPMHAILVPGGFGERGSEGKIASVRFARERNVPFLGICLGMQLACVEGARNVAGIANASTTEFGSTGEPVVGLIGEWMSAEGLQQRAAGGDLGGTMRLGAYPAALAGNSVAASIYGDTHISERHRHRYEVNTNYREALESGGLVFSGLSPDGQLPEIVERPDHPWFVGVQFHPELKSKPFDPHPLFRSFVEAAVRQSRLV</sequence>
<comment type="catalytic activity">
    <reaction evidence="9">
        <text>L-glutamine + H2O = L-glutamate + NH4(+)</text>
        <dbReference type="Rhea" id="RHEA:15889"/>
        <dbReference type="ChEBI" id="CHEBI:15377"/>
        <dbReference type="ChEBI" id="CHEBI:28938"/>
        <dbReference type="ChEBI" id="CHEBI:29985"/>
        <dbReference type="ChEBI" id="CHEBI:58359"/>
    </reaction>
</comment>
<comment type="caution">
    <text evidence="12">The sequence shown here is derived from an EMBL/GenBank/DDBJ whole genome shotgun (WGS) entry which is preliminary data.</text>
</comment>
<feature type="domain" description="Glutamine amidotransferase" evidence="10">
    <location>
        <begin position="302"/>
        <end position="534"/>
    </location>
</feature>
<dbReference type="CDD" id="cd01746">
    <property type="entry name" value="GATase1_CTP_Synthase"/>
    <property type="match status" value="1"/>
</dbReference>
<feature type="binding site" evidence="9">
    <location>
        <position position="54"/>
    </location>
    <ligand>
        <name>L-glutamine</name>
        <dbReference type="ChEBI" id="CHEBI:58359"/>
    </ligand>
</feature>
<proteinExistence type="inferred from homology"/>
<evidence type="ECO:0000256" key="1">
    <source>
        <dbReference type="ARBA" id="ARBA00005171"/>
    </source>
</evidence>
<feature type="binding site" evidence="9">
    <location>
        <position position="222"/>
    </location>
    <ligand>
        <name>UTP</name>
        <dbReference type="ChEBI" id="CHEBI:46398"/>
    </ligand>
</feature>
<dbReference type="Proteomes" id="UP000734218">
    <property type="component" value="Unassembled WGS sequence"/>
</dbReference>
<feature type="binding site" evidence="9">
    <location>
        <position position="71"/>
    </location>
    <ligand>
        <name>Mg(2+)</name>
        <dbReference type="ChEBI" id="CHEBI:18420"/>
    </ligand>
</feature>
<feature type="binding site" evidence="9">
    <location>
        <position position="71"/>
    </location>
    <ligand>
        <name>ATP</name>
        <dbReference type="ChEBI" id="CHEBI:30616"/>
    </ligand>
</feature>
<feature type="binding site" evidence="9">
    <location>
        <position position="13"/>
    </location>
    <ligand>
        <name>CTP</name>
        <dbReference type="ChEBI" id="CHEBI:37563"/>
        <note>allosteric inhibitor</note>
    </ligand>
</feature>
<gene>
    <name evidence="9" type="primary">pyrG</name>
    <name evidence="12" type="ORF">GGR88_001261</name>
</gene>
<dbReference type="NCBIfam" id="TIGR00337">
    <property type="entry name" value="PyrG"/>
    <property type="match status" value="1"/>
</dbReference>
<comment type="catalytic activity">
    <reaction evidence="8 9">
        <text>UTP + L-glutamine + ATP + H2O = CTP + L-glutamate + ADP + phosphate + 2 H(+)</text>
        <dbReference type="Rhea" id="RHEA:26426"/>
        <dbReference type="ChEBI" id="CHEBI:15377"/>
        <dbReference type="ChEBI" id="CHEBI:15378"/>
        <dbReference type="ChEBI" id="CHEBI:29985"/>
        <dbReference type="ChEBI" id="CHEBI:30616"/>
        <dbReference type="ChEBI" id="CHEBI:37563"/>
        <dbReference type="ChEBI" id="CHEBI:43474"/>
        <dbReference type="ChEBI" id="CHEBI:46398"/>
        <dbReference type="ChEBI" id="CHEBI:58359"/>
        <dbReference type="ChEBI" id="CHEBI:456216"/>
        <dbReference type="EC" id="6.3.4.2"/>
    </reaction>
</comment>
<dbReference type="PANTHER" id="PTHR11550:SF0">
    <property type="entry name" value="CTP SYNTHASE-RELATED"/>
    <property type="match status" value="1"/>
</dbReference>
<comment type="activity regulation">
    <text evidence="9">Allosterically activated by GTP, when glutamine is the substrate; GTP has no effect on the reaction when ammonia is the substrate. The allosteric effector GTP functions by stabilizing the protein conformation that binds the tetrahedral intermediate(s) formed during glutamine hydrolysis. Inhibited by the product CTP, via allosteric rather than competitive inhibition.</text>
</comment>
<keyword evidence="9" id="KW-0479">Metal-binding</keyword>
<dbReference type="InterPro" id="IPR029062">
    <property type="entry name" value="Class_I_gatase-like"/>
</dbReference>
<dbReference type="GO" id="GO:0003883">
    <property type="term" value="F:CTP synthase activity"/>
    <property type="evidence" value="ECO:0007669"/>
    <property type="project" value="UniProtKB-EC"/>
</dbReference>
<feature type="region of interest" description="Amidoligase domain" evidence="9">
    <location>
        <begin position="1"/>
        <end position="265"/>
    </location>
</feature>
<comment type="caution">
    <text evidence="9">Lacks conserved residue(s) required for the propagation of feature annotation.</text>
</comment>
<dbReference type="Pfam" id="PF00117">
    <property type="entry name" value="GATase"/>
    <property type="match status" value="1"/>
</dbReference>
<dbReference type="PROSITE" id="PS51273">
    <property type="entry name" value="GATASE_TYPE_1"/>
    <property type="match status" value="1"/>
</dbReference>
<dbReference type="RefSeq" id="WP_167953730.1">
    <property type="nucleotide sequence ID" value="NZ_JAATJE010000001.1"/>
</dbReference>
<feature type="binding site" evidence="9">
    <location>
        <position position="222"/>
    </location>
    <ligand>
        <name>CTP</name>
        <dbReference type="ChEBI" id="CHEBI:37563"/>
        <note>allosteric inhibitor</note>
    </ligand>
</feature>
<evidence type="ECO:0000256" key="8">
    <source>
        <dbReference type="ARBA" id="ARBA00047781"/>
    </source>
</evidence>